<evidence type="ECO:0000256" key="1">
    <source>
        <dbReference type="SAM" id="Phobius"/>
    </source>
</evidence>
<organism evidence="3 4">
    <name type="scientific">Phoxinus phoxinus</name>
    <name type="common">Eurasian minnow</name>
    <dbReference type="NCBI Taxonomy" id="58324"/>
    <lineage>
        <taxon>Eukaryota</taxon>
        <taxon>Metazoa</taxon>
        <taxon>Chordata</taxon>
        <taxon>Craniata</taxon>
        <taxon>Vertebrata</taxon>
        <taxon>Euteleostomi</taxon>
        <taxon>Actinopterygii</taxon>
        <taxon>Neopterygii</taxon>
        <taxon>Teleostei</taxon>
        <taxon>Ostariophysi</taxon>
        <taxon>Cypriniformes</taxon>
        <taxon>Leuciscidae</taxon>
        <taxon>Phoxininae</taxon>
        <taxon>Phoxinus</taxon>
    </lineage>
</organism>
<reference evidence="3 4" key="1">
    <citation type="submission" date="2024-02" db="EMBL/GenBank/DDBJ databases">
        <title>Chromosome-level genome assembly of the Eurasian Minnow (Phoxinus phoxinus).</title>
        <authorList>
            <person name="Oriowo T.O."/>
            <person name="Martin S."/>
            <person name="Stange M."/>
            <person name="Chrysostomakis Y."/>
            <person name="Brown T."/>
            <person name="Winkler S."/>
            <person name="Kukowka S."/>
            <person name="Myers E.W."/>
            <person name="Bohne A."/>
        </authorList>
    </citation>
    <scope>NUCLEOTIDE SEQUENCE [LARGE SCALE GENOMIC DNA]</scope>
    <source>
        <strain evidence="3">ZFMK-TIS-60720</strain>
        <tissue evidence="3">Whole Organism</tissue>
    </source>
</reference>
<evidence type="ECO:0008006" key="5">
    <source>
        <dbReference type="Google" id="ProtNLM"/>
    </source>
</evidence>
<dbReference type="EMBL" id="JAYKXH010000016">
    <property type="protein sequence ID" value="KAK7140903.1"/>
    <property type="molecule type" value="Genomic_DNA"/>
</dbReference>
<dbReference type="Proteomes" id="UP001364617">
    <property type="component" value="Unassembled WGS sequence"/>
</dbReference>
<accession>A0AAN9H029</accession>
<comment type="caution">
    <text evidence="3">The sequence shown here is derived from an EMBL/GenBank/DDBJ whole genome shotgun (WGS) entry which is preliminary data.</text>
</comment>
<keyword evidence="1" id="KW-1133">Transmembrane helix</keyword>
<feature type="chain" id="PRO_5042955115" description="LRRN4 C-terminal-like protein" evidence="2">
    <location>
        <begin position="21"/>
        <end position="242"/>
    </location>
</feature>
<name>A0AAN9H029_9TELE</name>
<dbReference type="InterPro" id="IPR036116">
    <property type="entry name" value="FN3_sf"/>
</dbReference>
<evidence type="ECO:0000313" key="3">
    <source>
        <dbReference type="EMBL" id="KAK7140903.1"/>
    </source>
</evidence>
<dbReference type="SUPFAM" id="SSF49265">
    <property type="entry name" value="Fibronectin type III"/>
    <property type="match status" value="1"/>
</dbReference>
<keyword evidence="1" id="KW-0812">Transmembrane</keyword>
<feature type="signal peptide" evidence="2">
    <location>
        <begin position="1"/>
        <end position="20"/>
    </location>
</feature>
<gene>
    <name evidence="3" type="ORF">R3I93_015141</name>
</gene>
<sequence length="242" mass="26157">MLLGSKVTFVLLCVMECVRSTSVSPSLLQPPLTRVRIIEVEDDYDEDISKTTHAPQSPGVTTSRVIPRPCDYDPCVVQTTPCEKISALTGCLCPGLTGPEERPEPPKLREMKLDGSGEVVVYWCAPRSNVTYYEVTMKGRITPHIFGEYLRNGVIPGMKVGETVCVAAGNQAGLSEKSCTRYDPPQPDRVSLSAGIIAGSAGFLMLMSVLAVVLWKRRTCRKSGMGEAEGLGNPSYTNDGAL</sequence>
<evidence type="ECO:0000313" key="4">
    <source>
        <dbReference type="Proteomes" id="UP001364617"/>
    </source>
</evidence>
<evidence type="ECO:0000256" key="2">
    <source>
        <dbReference type="SAM" id="SignalP"/>
    </source>
</evidence>
<proteinExistence type="predicted"/>
<dbReference type="AlphaFoldDB" id="A0AAN9H029"/>
<keyword evidence="2" id="KW-0732">Signal</keyword>
<keyword evidence="1" id="KW-0472">Membrane</keyword>
<keyword evidence="4" id="KW-1185">Reference proteome</keyword>
<protein>
    <recommendedName>
        <fullName evidence="5">LRRN4 C-terminal-like protein</fullName>
    </recommendedName>
</protein>
<feature type="transmembrane region" description="Helical" evidence="1">
    <location>
        <begin position="192"/>
        <end position="215"/>
    </location>
</feature>